<dbReference type="AlphaFoldDB" id="A0A7R8W8C1"/>
<accession>A0A7R8W8C1</accession>
<dbReference type="EMBL" id="OB660944">
    <property type="protein sequence ID" value="CAD7226824.1"/>
    <property type="molecule type" value="Genomic_DNA"/>
</dbReference>
<proteinExistence type="predicted"/>
<name>A0A7R8W8C1_9CRUS</name>
<protein>
    <submittedName>
        <fullName evidence="1">Uncharacterized protein</fullName>
    </submittedName>
</protein>
<evidence type="ECO:0000313" key="1">
    <source>
        <dbReference type="EMBL" id="CAD7226824.1"/>
    </source>
</evidence>
<reference evidence="1" key="1">
    <citation type="submission" date="2020-11" db="EMBL/GenBank/DDBJ databases">
        <authorList>
            <person name="Tran Van P."/>
        </authorList>
    </citation>
    <scope>NUCLEOTIDE SEQUENCE</scope>
</reference>
<organism evidence="1">
    <name type="scientific">Cyprideis torosa</name>
    <dbReference type="NCBI Taxonomy" id="163714"/>
    <lineage>
        <taxon>Eukaryota</taxon>
        <taxon>Metazoa</taxon>
        <taxon>Ecdysozoa</taxon>
        <taxon>Arthropoda</taxon>
        <taxon>Crustacea</taxon>
        <taxon>Oligostraca</taxon>
        <taxon>Ostracoda</taxon>
        <taxon>Podocopa</taxon>
        <taxon>Podocopida</taxon>
        <taxon>Cytherocopina</taxon>
        <taxon>Cytheroidea</taxon>
        <taxon>Cytherideidae</taxon>
        <taxon>Cyprideis</taxon>
    </lineage>
</organism>
<sequence>MNNYLLFTETWLVLLKTKIFLQFPAAILRFSYATTVTRNQVSPWIFTEPGQRHGAQRGGLGVAGNRGFMSLVNLGVGVPRSDVDMKVTHPRITRVRVNTGTTWSQRKCIHIGETQWT</sequence>
<gene>
    <name evidence="1" type="ORF">CTOB1V02_LOCUS4738</name>
</gene>